<comment type="caution">
    <text evidence="2">The sequence shown here is derived from an EMBL/GenBank/DDBJ whole genome shotgun (WGS) entry which is preliminary data.</text>
</comment>
<feature type="compositionally biased region" description="Basic residues" evidence="1">
    <location>
        <begin position="1"/>
        <end position="12"/>
    </location>
</feature>
<sequence>MGYLSVRRRTRVARLSGRQVEPVRSAPTRRTPTPSPMKDIESFDDKRAGEGEYFADLDSWEDPGSEGSRFGRRLGCKRSANAPPTSVRGPVHEARRRPRIPQPTRVCTSNIDQLTPKLDGPFPSTLNAGTPTNLARTDEGTLNGAPLLVGIGIHHKPIFAQ</sequence>
<evidence type="ECO:0000256" key="1">
    <source>
        <dbReference type="SAM" id="MobiDB-lite"/>
    </source>
</evidence>
<proteinExistence type="predicted"/>
<reference evidence="2 3" key="1">
    <citation type="journal article" date="2019" name="Nat. Ecol. Evol.">
        <title>Megaphylogeny resolves global patterns of mushroom evolution.</title>
        <authorList>
            <person name="Varga T."/>
            <person name="Krizsan K."/>
            <person name="Foldi C."/>
            <person name="Dima B."/>
            <person name="Sanchez-Garcia M."/>
            <person name="Sanchez-Ramirez S."/>
            <person name="Szollosi G.J."/>
            <person name="Szarkandi J.G."/>
            <person name="Papp V."/>
            <person name="Albert L."/>
            <person name="Andreopoulos W."/>
            <person name="Angelini C."/>
            <person name="Antonin V."/>
            <person name="Barry K.W."/>
            <person name="Bougher N.L."/>
            <person name="Buchanan P."/>
            <person name="Buyck B."/>
            <person name="Bense V."/>
            <person name="Catcheside P."/>
            <person name="Chovatia M."/>
            <person name="Cooper J."/>
            <person name="Damon W."/>
            <person name="Desjardin D."/>
            <person name="Finy P."/>
            <person name="Geml J."/>
            <person name="Haridas S."/>
            <person name="Hughes K."/>
            <person name="Justo A."/>
            <person name="Karasinski D."/>
            <person name="Kautmanova I."/>
            <person name="Kiss B."/>
            <person name="Kocsube S."/>
            <person name="Kotiranta H."/>
            <person name="LaButti K.M."/>
            <person name="Lechner B.E."/>
            <person name="Liimatainen K."/>
            <person name="Lipzen A."/>
            <person name="Lukacs Z."/>
            <person name="Mihaltcheva S."/>
            <person name="Morgado L.N."/>
            <person name="Niskanen T."/>
            <person name="Noordeloos M.E."/>
            <person name="Ohm R.A."/>
            <person name="Ortiz-Santana B."/>
            <person name="Ovrebo C."/>
            <person name="Racz N."/>
            <person name="Riley R."/>
            <person name="Savchenko A."/>
            <person name="Shiryaev A."/>
            <person name="Soop K."/>
            <person name="Spirin V."/>
            <person name="Szebenyi C."/>
            <person name="Tomsovsky M."/>
            <person name="Tulloss R.E."/>
            <person name="Uehling J."/>
            <person name="Grigoriev I.V."/>
            <person name="Vagvolgyi C."/>
            <person name="Papp T."/>
            <person name="Martin F.M."/>
            <person name="Miettinen O."/>
            <person name="Hibbett D.S."/>
            <person name="Nagy L.G."/>
        </authorList>
    </citation>
    <scope>NUCLEOTIDE SEQUENCE [LARGE SCALE GENOMIC DNA]</scope>
    <source>
        <strain evidence="2 3">FP101781</strain>
    </source>
</reference>
<organism evidence="2 3">
    <name type="scientific">Coprinellus micaceus</name>
    <name type="common">Glistening ink-cap mushroom</name>
    <name type="synonym">Coprinus micaceus</name>
    <dbReference type="NCBI Taxonomy" id="71717"/>
    <lineage>
        <taxon>Eukaryota</taxon>
        <taxon>Fungi</taxon>
        <taxon>Dikarya</taxon>
        <taxon>Basidiomycota</taxon>
        <taxon>Agaricomycotina</taxon>
        <taxon>Agaricomycetes</taxon>
        <taxon>Agaricomycetidae</taxon>
        <taxon>Agaricales</taxon>
        <taxon>Agaricineae</taxon>
        <taxon>Psathyrellaceae</taxon>
        <taxon>Coprinellus</taxon>
    </lineage>
</organism>
<feature type="compositionally biased region" description="Low complexity" evidence="1">
    <location>
        <begin position="22"/>
        <end position="32"/>
    </location>
</feature>
<evidence type="ECO:0000313" key="2">
    <source>
        <dbReference type="EMBL" id="TEB16102.1"/>
    </source>
</evidence>
<dbReference type="EMBL" id="QPFP01000337">
    <property type="protein sequence ID" value="TEB16102.1"/>
    <property type="molecule type" value="Genomic_DNA"/>
</dbReference>
<gene>
    <name evidence="2" type="ORF">FA13DRAFT_812760</name>
</gene>
<evidence type="ECO:0000313" key="3">
    <source>
        <dbReference type="Proteomes" id="UP000298030"/>
    </source>
</evidence>
<protein>
    <submittedName>
        <fullName evidence="2">Uncharacterized protein</fullName>
    </submittedName>
</protein>
<dbReference type="Proteomes" id="UP000298030">
    <property type="component" value="Unassembled WGS sequence"/>
</dbReference>
<keyword evidence="3" id="KW-1185">Reference proteome</keyword>
<name>A0A4Y7S4E8_COPMI</name>
<feature type="region of interest" description="Disordered" evidence="1">
    <location>
        <begin position="1"/>
        <end position="100"/>
    </location>
</feature>
<dbReference type="AlphaFoldDB" id="A0A4Y7S4E8"/>
<accession>A0A4Y7S4E8</accession>
<feature type="compositionally biased region" description="Acidic residues" evidence="1">
    <location>
        <begin position="53"/>
        <end position="64"/>
    </location>
</feature>
<feature type="compositionally biased region" description="Basic and acidic residues" evidence="1">
    <location>
        <begin position="38"/>
        <end position="50"/>
    </location>
</feature>